<name>A0AAE9W716_9SCHI</name>
<dbReference type="Proteomes" id="UP001212411">
    <property type="component" value="Chromosome 1"/>
</dbReference>
<dbReference type="AlphaFoldDB" id="A0AAE9W716"/>
<keyword evidence="4 6" id="KW-1133">Transmembrane helix</keyword>
<keyword evidence="2 6" id="KW-0812">Transmembrane</keyword>
<evidence type="ECO:0000256" key="6">
    <source>
        <dbReference type="SAM" id="Phobius"/>
    </source>
</evidence>
<feature type="signal peptide" evidence="7">
    <location>
        <begin position="1"/>
        <end position="25"/>
    </location>
</feature>
<gene>
    <name evidence="9" type="primary">emc7</name>
    <name evidence="9" type="ORF">SOMG_00888</name>
</gene>
<comment type="subcellular location">
    <subcellularLocation>
        <location evidence="1">Membrane</location>
        <topology evidence="1">Single-pass membrane protein</topology>
    </subcellularLocation>
</comment>
<evidence type="ECO:0000313" key="9">
    <source>
        <dbReference type="EMBL" id="WBW71152.1"/>
    </source>
</evidence>
<reference evidence="9 10" key="1">
    <citation type="journal article" date="2023" name="G3 (Bethesda)">
        <title>A high-quality reference genome for the fission yeast Schizosaccharomyces osmophilus.</title>
        <authorList>
            <person name="Jia G.S."/>
            <person name="Zhang W.C."/>
            <person name="Liang Y."/>
            <person name="Liu X.H."/>
            <person name="Rhind N."/>
            <person name="Pidoux A."/>
            <person name="Brysch-Herzberg M."/>
            <person name="Du L.L."/>
        </authorList>
    </citation>
    <scope>NUCLEOTIDE SEQUENCE [LARGE SCALE GENOMIC DNA]</scope>
    <source>
        <strain evidence="9 10">CBS 15793</strain>
    </source>
</reference>
<evidence type="ECO:0000313" key="10">
    <source>
        <dbReference type="Proteomes" id="UP001212411"/>
    </source>
</evidence>
<feature type="transmembrane region" description="Helical" evidence="6">
    <location>
        <begin position="143"/>
        <end position="162"/>
    </location>
</feature>
<feature type="domain" description="ER membrane protein complex subunit 7 beta-sandwich" evidence="8">
    <location>
        <begin position="37"/>
        <end position="151"/>
    </location>
</feature>
<dbReference type="InterPro" id="IPR019008">
    <property type="entry name" value="Beta_sandwich_EMC7"/>
</dbReference>
<feature type="chain" id="PRO_5042000268" evidence="7">
    <location>
        <begin position="26"/>
        <end position="188"/>
    </location>
</feature>
<evidence type="ECO:0000256" key="7">
    <source>
        <dbReference type="SAM" id="SignalP"/>
    </source>
</evidence>
<dbReference type="GeneID" id="80874370"/>
<dbReference type="Pfam" id="PF09430">
    <property type="entry name" value="EMC7_beta-sandw"/>
    <property type="match status" value="1"/>
</dbReference>
<dbReference type="PANTHER" id="PTHR13605">
    <property type="entry name" value="ER MEMBRANE PROTEIN COMPLEX SUBUNIT 7"/>
    <property type="match status" value="1"/>
</dbReference>
<evidence type="ECO:0000256" key="4">
    <source>
        <dbReference type="ARBA" id="ARBA00022989"/>
    </source>
</evidence>
<dbReference type="GO" id="GO:0072546">
    <property type="term" value="C:EMC complex"/>
    <property type="evidence" value="ECO:0007669"/>
    <property type="project" value="TreeGrafter"/>
</dbReference>
<accession>A0AAE9W716</accession>
<sequence>MRLFFILGLCFVCFVQMSMQATVEGKIVPNMVMKRWKDLPYDTRAKLSSKTSIKDSPVQRNGQFSFANIESGTYHLRFESVEYDFAQFHIIVNESQVHAYYTTAGEERSLTTALNSASHPITARAVQKHEYLQGPRKFSLFRLLKSPMMLLSLASVGLVFILPKMSQQARSLEVAQQEQEAGVTKKTT</sequence>
<dbReference type="RefSeq" id="XP_056035395.1">
    <property type="nucleotide sequence ID" value="XM_056179681.1"/>
</dbReference>
<organism evidence="9 10">
    <name type="scientific">Schizosaccharomyces osmophilus</name>
    <dbReference type="NCBI Taxonomy" id="2545709"/>
    <lineage>
        <taxon>Eukaryota</taxon>
        <taxon>Fungi</taxon>
        <taxon>Dikarya</taxon>
        <taxon>Ascomycota</taxon>
        <taxon>Taphrinomycotina</taxon>
        <taxon>Schizosaccharomycetes</taxon>
        <taxon>Schizosaccharomycetales</taxon>
        <taxon>Schizosaccharomycetaceae</taxon>
        <taxon>Schizosaccharomyces</taxon>
    </lineage>
</organism>
<keyword evidence="3 7" id="KW-0732">Signal</keyword>
<evidence type="ECO:0000259" key="8">
    <source>
        <dbReference type="Pfam" id="PF09430"/>
    </source>
</evidence>
<protein>
    <submittedName>
        <fullName evidence="9">ER membrane protein complex subunit Emc7</fullName>
    </submittedName>
</protein>
<keyword evidence="5 6" id="KW-0472">Membrane</keyword>
<evidence type="ECO:0000256" key="1">
    <source>
        <dbReference type="ARBA" id="ARBA00004167"/>
    </source>
</evidence>
<dbReference type="InterPro" id="IPR039163">
    <property type="entry name" value="EMC7"/>
</dbReference>
<dbReference type="PANTHER" id="PTHR13605:SF4">
    <property type="entry name" value="ER MEMBRANE PROTEIN COMPLEX SUBUNIT 7"/>
    <property type="match status" value="1"/>
</dbReference>
<evidence type="ECO:0000256" key="3">
    <source>
        <dbReference type="ARBA" id="ARBA00022729"/>
    </source>
</evidence>
<dbReference type="EMBL" id="CP115611">
    <property type="protein sequence ID" value="WBW71152.1"/>
    <property type="molecule type" value="Genomic_DNA"/>
</dbReference>
<keyword evidence="10" id="KW-1185">Reference proteome</keyword>
<dbReference type="KEGG" id="som:SOMG_00888"/>
<evidence type="ECO:0000256" key="5">
    <source>
        <dbReference type="ARBA" id="ARBA00023136"/>
    </source>
</evidence>
<evidence type="ECO:0000256" key="2">
    <source>
        <dbReference type="ARBA" id="ARBA00022692"/>
    </source>
</evidence>
<proteinExistence type="predicted"/>